<dbReference type="Gene3D" id="3.30.1050.10">
    <property type="entry name" value="SCP2 sterol-binding domain"/>
    <property type="match status" value="1"/>
</dbReference>
<dbReference type="AlphaFoldDB" id="A0A2N7BI18"/>
<dbReference type="Pfam" id="PF14864">
    <property type="entry name" value="Alkyl_sulf_C"/>
    <property type="match status" value="1"/>
</dbReference>
<name>A0A2N7BI18_9VIBR</name>
<evidence type="ECO:0000313" key="2">
    <source>
        <dbReference type="EMBL" id="PME55439.1"/>
    </source>
</evidence>
<proteinExistence type="predicted"/>
<feature type="domain" description="Alkyl sulfatase C-terminal" evidence="1">
    <location>
        <begin position="3"/>
        <end position="92"/>
    </location>
</feature>
<organism evidence="2 3">
    <name type="scientific">Vibrio lentus</name>
    <dbReference type="NCBI Taxonomy" id="136468"/>
    <lineage>
        <taxon>Bacteria</taxon>
        <taxon>Pseudomonadati</taxon>
        <taxon>Pseudomonadota</taxon>
        <taxon>Gammaproteobacteria</taxon>
        <taxon>Vibrionales</taxon>
        <taxon>Vibrionaceae</taxon>
        <taxon>Vibrio</taxon>
    </lineage>
</organism>
<evidence type="ECO:0000313" key="3">
    <source>
        <dbReference type="Proteomes" id="UP000235778"/>
    </source>
</evidence>
<dbReference type="Proteomes" id="UP000235778">
    <property type="component" value="Unassembled WGS sequence"/>
</dbReference>
<protein>
    <recommendedName>
        <fullName evidence="1">Alkyl sulfatase C-terminal domain-containing protein</fullName>
    </recommendedName>
</protein>
<dbReference type="InterPro" id="IPR029229">
    <property type="entry name" value="Alkyl_sulf_C"/>
</dbReference>
<accession>A0A2N7BI18</accession>
<reference evidence="3" key="1">
    <citation type="submission" date="2016-07" db="EMBL/GenBank/DDBJ databases">
        <title>Nontailed viruses are major unrecognized killers of bacteria in the ocean.</title>
        <authorList>
            <person name="Kauffman K."/>
            <person name="Hussain F."/>
            <person name="Yang J."/>
            <person name="Arevalo P."/>
            <person name="Brown J."/>
            <person name="Cutler M."/>
            <person name="Kelly L."/>
            <person name="Polz M.F."/>
        </authorList>
    </citation>
    <scope>NUCLEOTIDE SEQUENCE [LARGE SCALE GENOMIC DNA]</scope>
    <source>
        <strain evidence="3">10N.286.55.C1</strain>
    </source>
</reference>
<evidence type="ECO:0000259" key="1">
    <source>
        <dbReference type="Pfam" id="PF14864"/>
    </source>
</evidence>
<dbReference type="InterPro" id="IPR036527">
    <property type="entry name" value="SCP2_sterol-bd_dom_sf"/>
</dbReference>
<dbReference type="EMBL" id="MCSI01000193">
    <property type="protein sequence ID" value="PME55439.1"/>
    <property type="molecule type" value="Genomic_DNA"/>
</dbReference>
<dbReference type="SUPFAM" id="SSF55718">
    <property type="entry name" value="SCP-like"/>
    <property type="match status" value="1"/>
</dbReference>
<gene>
    <name evidence="2" type="ORF">BCV30_20425</name>
</gene>
<sequence length="103" mass="11477">MLDVNMALTYNFSDTNESFTIEVRNGIAQLHETAVEGADVQINTSRQVLNQILMAGPNAQQVIGKNMQSGEFKFSNGDIKGFGLFMSYFDKPLSPEELMLIVR</sequence>
<comment type="caution">
    <text evidence="2">The sequence shown here is derived from an EMBL/GenBank/DDBJ whole genome shotgun (WGS) entry which is preliminary data.</text>
</comment>